<name>A0A919UCQ3_9ACTN</name>
<dbReference type="Pfam" id="PF13416">
    <property type="entry name" value="SBP_bac_8"/>
    <property type="match status" value="1"/>
</dbReference>
<dbReference type="InterPro" id="IPR050490">
    <property type="entry name" value="Bact_solute-bd_prot1"/>
</dbReference>
<reference evidence="1" key="1">
    <citation type="submission" date="2021-01" db="EMBL/GenBank/DDBJ databases">
        <title>Whole genome shotgun sequence of Dactylosporangium siamense NBRC 106093.</title>
        <authorList>
            <person name="Komaki H."/>
            <person name="Tamura T."/>
        </authorList>
    </citation>
    <scope>NUCLEOTIDE SEQUENCE</scope>
    <source>
        <strain evidence="1">NBRC 106093</strain>
    </source>
</reference>
<dbReference type="PROSITE" id="PS51318">
    <property type="entry name" value="TAT"/>
    <property type="match status" value="1"/>
</dbReference>
<dbReference type="Gene3D" id="3.40.190.10">
    <property type="entry name" value="Periplasmic binding protein-like II"/>
    <property type="match status" value="2"/>
</dbReference>
<dbReference type="RefSeq" id="WP_203848796.1">
    <property type="nucleotide sequence ID" value="NZ_BAAAVW010000017.1"/>
</dbReference>
<dbReference type="PANTHER" id="PTHR43649:SF14">
    <property type="entry name" value="BLR3389 PROTEIN"/>
    <property type="match status" value="1"/>
</dbReference>
<comment type="caution">
    <text evidence="1">The sequence shown here is derived from an EMBL/GenBank/DDBJ whole genome shotgun (WGS) entry which is preliminary data.</text>
</comment>
<keyword evidence="2" id="KW-1185">Reference proteome</keyword>
<dbReference type="PANTHER" id="PTHR43649">
    <property type="entry name" value="ARABINOSE-BINDING PROTEIN-RELATED"/>
    <property type="match status" value="1"/>
</dbReference>
<dbReference type="AlphaFoldDB" id="A0A919UCQ3"/>
<dbReference type="InterPro" id="IPR006311">
    <property type="entry name" value="TAT_signal"/>
</dbReference>
<organism evidence="1 2">
    <name type="scientific">Dactylosporangium siamense</name>
    <dbReference type="NCBI Taxonomy" id="685454"/>
    <lineage>
        <taxon>Bacteria</taxon>
        <taxon>Bacillati</taxon>
        <taxon>Actinomycetota</taxon>
        <taxon>Actinomycetes</taxon>
        <taxon>Micromonosporales</taxon>
        <taxon>Micromonosporaceae</taxon>
        <taxon>Dactylosporangium</taxon>
    </lineage>
</organism>
<accession>A0A919UCQ3</accession>
<dbReference type="Proteomes" id="UP000660611">
    <property type="component" value="Unassembled WGS sequence"/>
</dbReference>
<evidence type="ECO:0000313" key="2">
    <source>
        <dbReference type="Proteomes" id="UP000660611"/>
    </source>
</evidence>
<dbReference type="EMBL" id="BONQ01000081">
    <property type="protein sequence ID" value="GIG47051.1"/>
    <property type="molecule type" value="Genomic_DNA"/>
</dbReference>
<proteinExistence type="predicted"/>
<sequence>MALNVDRRRFLIGTLGVAAAGALSACGSPGDDGDTKTGAAADKDVDKLVFLTNADDPTAKPISEKYTKTKVEVRQTDSSTYADNFPRIATASDAPNIAGFFIDGGRFTDLAKGGKLLDLTDVWESSGLNKAVPDLIKKKYLEFTGDGKVYGVPTNTSRYGCLFYRKSVLQAAGVTPPANHVWASEAEWNAACDKLKAAGIEPLSVGGKDGYPLSHLQDGLLSSVMAPDLINSPLKIDYNSPEWKAPVQKLLEWNQKGYFSRGFLGRSTDQGNTLFGQKKVGFSTGMNVWQPLVVKAGTPVEDLDWCLLPPIGALPAKMSIYAGGGVVIPAIAGGHKQAKEFMSYLVSPEAALDGAKIGQAVPARTDVPGLQDALGPIGGSMVEFANQKDRSQFGWDDPAPTDMIEYDRNNLQAVLAGTLTVDAFCAELEKLKAKKR</sequence>
<gene>
    <name evidence="1" type="ORF">Dsi01nite_050920</name>
</gene>
<dbReference type="SUPFAM" id="SSF53850">
    <property type="entry name" value="Periplasmic binding protein-like II"/>
    <property type="match status" value="1"/>
</dbReference>
<dbReference type="PROSITE" id="PS51257">
    <property type="entry name" value="PROKAR_LIPOPROTEIN"/>
    <property type="match status" value="1"/>
</dbReference>
<protein>
    <submittedName>
        <fullName evidence="1">Sugar ABC transporter substrate-binding protein</fullName>
    </submittedName>
</protein>
<evidence type="ECO:0000313" key="1">
    <source>
        <dbReference type="EMBL" id="GIG47051.1"/>
    </source>
</evidence>
<dbReference type="InterPro" id="IPR006059">
    <property type="entry name" value="SBP"/>
</dbReference>